<organism evidence="1 2">
    <name type="scientific">Persicobacter psychrovividus</name>
    <dbReference type="NCBI Taxonomy" id="387638"/>
    <lineage>
        <taxon>Bacteria</taxon>
        <taxon>Pseudomonadati</taxon>
        <taxon>Bacteroidota</taxon>
        <taxon>Cytophagia</taxon>
        <taxon>Cytophagales</taxon>
        <taxon>Persicobacteraceae</taxon>
        <taxon>Persicobacter</taxon>
    </lineage>
</organism>
<evidence type="ECO:0008006" key="3">
    <source>
        <dbReference type="Google" id="ProtNLM"/>
    </source>
</evidence>
<keyword evidence="1" id="KW-0614">Plasmid</keyword>
<dbReference type="RefSeq" id="WP_332921789.1">
    <property type="nucleotide sequence ID" value="NZ_AP025295.1"/>
</dbReference>
<sequence length="461" mass="51510">MNQLLQKSGLKVALLLVFLISISAITKAEGHKTTTELGQNVVVGPVTADHHETYHPLQLKLNESGSAYIRFIMWAQIWAVGQENAQHEFKFTPSVRRARLLAMAQMSDRFLIVTHFGTNSLGAHNMSPTGSGNASQVFLHDAWAEYKIFDTAPASMFIGAGLHYWNGLSRMSNGSTINMLTLDMQKPFFMWPTLGNSDQFVRHIGVYTKGHIGKLHYRMAFNDAMENSFDATGKTDLTSNGAYASKYLSNGNLGNTVLQGYFTYQFLDQESDKLPFAVGTYLGQKHIFNVGAGFFYHKDGMIQTKNGESKSFSDLKQLSLTDMNAFKNAVQTNDVKHFAADLFYDAPMGRGALTAYGAYYHYDYGNDAYKGKWTSNGDVMYGQVGFLLPKFSEKGRLQPYAAYSRSSFQYADQNGYQMNIGANWYLMGVHAKITAEYTNDFNNLSAAQTTEQFRIQAQIAL</sequence>
<protein>
    <recommendedName>
        <fullName evidence="3">Short chain amide porin</fullName>
    </recommendedName>
</protein>
<reference evidence="1 2" key="1">
    <citation type="submission" date="2021-12" db="EMBL/GenBank/DDBJ databases">
        <title>Genome sequencing of bacteria with rrn-lacking chromosome and rrn-plasmid.</title>
        <authorList>
            <person name="Anda M."/>
            <person name="Iwasaki W."/>
        </authorList>
    </citation>
    <scope>NUCLEOTIDE SEQUENCE [LARGE SCALE GENOMIC DNA]</scope>
    <source>
        <strain evidence="1 2">NBRC 101262</strain>
        <plasmid evidence="1 2">pPP3</plasmid>
    </source>
</reference>
<dbReference type="EMBL" id="AP025295">
    <property type="protein sequence ID" value="BDD01707.1"/>
    <property type="molecule type" value="Genomic_DNA"/>
</dbReference>
<accession>A0ABN6LJR5</accession>
<name>A0ABN6LJR5_9BACT</name>
<geneLocation type="plasmid" evidence="1 2">
    <name>pPP3</name>
</geneLocation>
<dbReference type="Proteomes" id="UP001354989">
    <property type="component" value="Plasmid pPP3"/>
</dbReference>
<proteinExistence type="predicted"/>
<gene>
    <name evidence="1" type="ORF">PEPS_39870</name>
</gene>
<evidence type="ECO:0000313" key="2">
    <source>
        <dbReference type="Proteomes" id="UP001354989"/>
    </source>
</evidence>
<keyword evidence="2" id="KW-1185">Reference proteome</keyword>
<evidence type="ECO:0000313" key="1">
    <source>
        <dbReference type="EMBL" id="BDD01707.1"/>
    </source>
</evidence>